<dbReference type="InterPro" id="IPR029028">
    <property type="entry name" value="Alpha/beta_knot_MTases"/>
</dbReference>
<proteinExistence type="inferred from homology"/>
<dbReference type="SUPFAM" id="SSF75217">
    <property type="entry name" value="alpha/beta knot"/>
    <property type="match status" value="1"/>
</dbReference>
<dbReference type="OrthoDB" id="269804at2759"/>
<keyword evidence="5" id="KW-1185">Reference proteome</keyword>
<dbReference type="AlphaFoldDB" id="A0A6P6ALV5"/>
<keyword evidence="4" id="KW-0694">RNA-binding</keyword>
<evidence type="ECO:0000256" key="2">
    <source>
        <dbReference type="ARBA" id="ARBA00022517"/>
    </source>
</evidence>
<name>A0A6P6ALV5_DURZI</name>
<evidence type="ECO:0000313" key="5">
    <source>
        <dbReference type="Proteomes" id="UP000515121"/>
    </source>
</evidence>
<gene>
    <name evidence="6" type="primary">LOC111310623</name>
</gene>
<keyword evidence="3" id="KW-0699">rRNA-binding</keyword>
<reference evidence="6" key="1">
    <citation type="submission" date="2025-08" db="UniProtKB">
        <authorList>
            <consortium name="RefSeq"/>
        </authorList>
    </citation>
    <scope>IDENTIFICATION</scope>
    <source>
        <tissue evidence="6">Fruit stalk</tissue>
    </source>
</reference>
<dbReference type="Proteomes" id="UP000515121">
    <property type="component" value="Unplaced"/>
</dbReference>
<evidence type="ECO:0000256" key="1">
    <source>
        <dbReference type="ARBA" id="ARBA00008115"/>
    </source>
</evidence>
<dbReference type="GO" id="GO:0070037">
    <property type="term" value="F:rRNA (pseudouridine) methyltransferase activity"/>
    <property type="evidence" value="ECO:0007669"/>
    <property type="project" value="InterPro"/>
</dbReference>
<evidence type="ECO:0000256" key="3">
    <source>
        <dbReference type="ARBA" id="ARBA00022730"/>
    </source>
</evidence>
<dbReference type="GO" id="GO:0032040">
    <property type="term" value="C:small-subunit processome"/>
    <property type="evidence" value="ECO:0007669"/>
    <property type="project" value="TreeGrafter"/>
</dbReference>
<dbReference type="InterPro" id="IPR029026">
    <property type="entry name" value="tRNA_m1G_MTases_N"/>
</dbReference>
<dbReference type="PANTHER" id="PTHR12636">
    <property type="entry name" value="NEP1/MRA1"/>
    <property type="match status" value="1"/>
</dbReference>
<dbReference type="KEGG" id="dzi:111310623"/>
<dbReference type="GeneID" id="111310623"/>
<dbReference type="GO" id="GO:0070475">
    <property type="term" value="P:rRNA base methylation"/>
    <property type="evidence" value="ECO:0007669"/>
    <property type="project" value="InterPro"/>
</dbReference>
<evidence type="ECO:0000256" key="4">
    <source>
        <dbReference type="ARBA" id="ARBA00022884"/>
    </source>
</evidence>
<sequence>METVAAGLEAAPQNMVPLPRAIFILGHASLKKGYVGKKRKILDADEDADFLKRQKQNPDNYRPEIVFQAVKLILDIPLNKNGRVGAIYVKTDEGLLCQIKPLVRIPRTRNRFCGIILELLEKKCVRATSEPDEKLFETLEGPVTRYLPPNFRIVGLSYNADKFVDVRDYVSAVADDVNLAFVMDTTVNGKVNKAETDDYISSKFDPKLRNVANYPLSAKYCMGMVCMAFEKKWKL</sequence>
<dbReference type="InterPro" id="IPR005304">
    <property type="entry name" value="Rbsml_bgen_MeTrfase_EMG1/NEP1"/>
</dbReference>
<keyword evidence="2" id="KW-0690">Ribosome biogenesis</keyword>
<dbReference type="CDD" id="cd18088">
    <property type="entry name" value="Nep1-like"/>
    <property type="match status" value="1"/>
</dbReference>
<comment type="similarity">
    <text evidence="1">Belongs to the class IV-like SAM-binding methyltransferase superfamily. RNA methyltransferase NEP1 family.</text>
</comment>
<dbReference type="PANTHER" id="PTHR12636:SF13">
    <property type="entry name" value="RIBOSOMAL RNA SMALL SUBUNIT METHYLTRANSFERASE NEP1-LIKE"/>
    <property type="match status" value="1"/>
</dbReference>
<accession>A0A6P6ALV5</accession>
<dbReference type="RefSeq" id="XP_022765820.1">
    <property type="nucleotide sequence ID" value="XM_022910085.1"/>
</dbReference>
<organism evidence="5 6">
    <name type="scientific">Durio zibethinus</name>
    <name type="common">Durian</name>
    <dbReference type="NCBI Taxonomy" id="66656"/>
    <lineage>
        <taxon>Eukaryota</taxon>
        <taxon>Viridiplantae</taxon>
        <taxon>Streptophyta</taxon>
        <taxon>Embryophyta</taxon>
        <taxon>Tracheophyta</taxon>
        <taxon>Spermatophyta</taxon>
        <taxon>Magnoliopsida</taxon>
        <taxon>eudicotyledons</taxon>
        <taxon>Gunneridae</taxon>
        <taxon>Pentapetalae</taxon>
        <taxon>rosids</taxon>
        <taxon>malvids</taxon>
        <taxon>Malvales</taxon>
        <taxon>Malvaceae</taxon>
        <taxon>Helicteroideae</taxon>
        <taxon>Durio</taxon>
    </lineage>
</organism>
<dbReference type="GO" id="GO:0019843">
    <property type="term" value="F:rRNA binding"/>
    <property type="evidence" value="ECO:0007669"/>
    <property type="project" value="UniProtKB-KW"/>
</dbReference>
<evidence type="ECO:0000313" key="6">
    <source>
        <dbReference type="RefSeq" id="XP_022765820.1"/>
    </source>
</evidence>
<dbReference type="Gene3D" id="3.40.1280.10">
    <property type="match status" value="1"/>
</dbReference>
<dbReference type="Pfam" id="PF03587">
    <property type="entry name" value="EMG1"/>
    <property type="match status" value="1"/>
</dbReference>
<protein>
    <submittedName>
        <fullName evidence="6">Ribosomal RNA small subunit methyltransferase NEP1-like</fullName>
    </submittedName>
</protein>